<keyword evidence="2" id="KW-0472">Membrane</keyword>
<reference evidence="3" key="2">
    <citation type="submission" date="2025-09" db="UniProtKB">
        <authorList>
            <consortium name="Ensembl"/>
        </authorList>
    </citation>
    <scope>IDENTIFICATION</scope>
</reference>
<feature type="region of interest" description="Disordered" evidence="1">
    <location>
        <begin position="82"/>
        <end position="116"/>
    </location>
</feature>
<keyword evidence="2" id="KW-1133">Transmembrane helix</keyword>
<accession>A0A674GES7</accession>
<dbReference type="SUPFAM" id="SSF58069">
    <property type="entry name" value="Virus ectodomain"/>
    <property type="match status" value="1"/>
</dbReference>
<dbReference type="Proteomes" id="UP000007754">
    <property type="component" value="Unplaced"/>
</dbReference>
<dbReference type="GeneTree" id="ENSGT00690000102286"/>
<reference evidence="3" key="1">
    <citation type="submission" date="2025-08" db="UniProtKB">
        <authorList>
            <consortium name="Ensembl"/>
        </authorList>
    </citation>
    <scope>IDENTIFICATION</scope>
</reference>
<dbReference type="InterPro" id="IPR018154">
    <property type="entry name" value="TLV/ENV_coat_polyprotein"/>
</dbReference>
<keyword evidence="4" id="KW-1185">Reference proteome</keyword>
<evidence type="ECO:0000313" key="4">
    <source>
        <dbReference type="Proteomes" id="UP000007754"/>
    </source>
</evidence>
<dbReference type="PANTHER" id="PTHR10424">
    <property type="entry name" value="VIRAL ENVELOPE PROTEIN"/>
    <property type="match status" value="1"/>
</dbReference>
<dbReference type="CDD" id="cd09851">
    <property type="entry name" value="HTLV-1-like_HR1-HR2"/>
    <property type="match status" value="1"/>
</dbReference>
<evidence type="ECO:0000256" key="2">
    <source>
        <dbReference type="SAM" id="Phobius"/>
    </source>
</evidence>
<feature type="transmembrane region" description="Helical" evidence="2">
    <location>
        <begin position="464"/>
        <end position="489"/>
    </location>
</feature>
<dbReference type="Pfam" id="PF00429">
    <property type="entry name" value="TLV_coat"/>
    <property type="match status" value="2"/>
</dbReference>
<dbReference type="PANTHER" id="PTHR10424:SF82">
    <property type="entry name" value="ENVELOPE GLYCOPROTEIN-RELATED"/>
    <property type="match status" value="1"/>
</dbReference>
<evidence type="ECO:0000313" key="3">
    <source>
        <dbReference type="Ensembl" id="ENSTGUP00000021328.1"/>
    </source>
</evidence>
<organism evidence="3 4">
    <name type="scientific">Taeniopygia guttata</name>
    <name type="common">Zebra finch</name>
    <name type="synonym">Poephila guttata</name>
    <dbReference type="NCBI Taxonomy" id="59729"/>
    <lineage>
        <taxon>Eukaryota</taxon>
        <taxon>Metazoa</taxon>
        <taxon>Chordata</taxon>
        <taxon>Craniata</taxon>
        <taxon>Vertebrata</taxon>
        <taxon>Euteleostomi</taxon>
        <taxon>Archelosauria</taxon>
        <taxon>Archosauria</taxon>
        <taxon>Dinosauria</taxon>
        <taxon>Saurischia</taxon>
        <taxon>Theropoda</taxon>
        <taxon>Coelurosauria</taxon>
        <taxon>Aves</taxon>
        <taxon>Neognathae</taxon>
        <taxon>Neoaves</taxon>
        <taxon>Telluraves</taxon>
        <taxon>Australaves</taxon>
        <taxon>Passeriformes</taxon>
        <taxon>Passeroidea</taxon>
        <taxon>Estrildidae</taxon>
        <taxon>Estrildinae</taxon>
        <taxon>Taeniopygia</taxon>
    </lineage>
</organism>
<protein>
    <submittedName>
        <fullName evidence="3">Uncharacterized protein</fullName>
    </submittedName>
</protein>
<name>A0A674GES7_TAEGU</name>
<dbReference type="AlphaFoldDB" id="A0A674GES7"/>
<sequence length="634" mass="70989">MQVPAPGKREREGACGPHPASSCCEYKAAHLCQPPVGRGALVSHTPASDTIAVSQHSPRYLCTHYHRKQRLCHRVSRGFLRTGPLGGPGHENREGAPEGVGDTPPLWQSGPPRNRASVLGRHRSRLLDLSPSTVAPTLAMQRVPPSERSGRAVPSLEKHPISSYNAAYKKGTRTNSSNPPLHFAKLFTPDRKGHPCYVRNQDYKFIIRATAVHPLLPINLTFRTKLMESCEFLLPRQRGCVSYNMTVLQPDHPSWATGRTWTVVLREPRRWVNVRIIRLQPPAPRPVGPNKVIKNVLRRKNTTHPKTLPPKVTDTPTGLADTLRIGRTAESDPNQIFRMLEATFLTLNETKPNLTNSCWLCYDVKPPFYEGIALDTPFNYSTASAPHQCRWDTPRRGITLSQITGQGRCFGNAALANPCVFLAKFNDSIDFCVQVLIVPRVLYHSDEEIYHLLEEPNRLHKREIITGITIAMLLGLGAAGTATGVSAIATQQHGLSQLHMTIDEDLQRIEKSISYLEKSVSSLSEVVLQNRQGLDLLFMQQGGLCAALKEEFSMAELRDRLAQRKRDRETQQSWFESWFNQSHWLTSLISALVGPLAILLLAVTIGPWLLNKVVSFVQARLERQTPSRLFKPLR</sequence>
<evidence type="ECO:0000256" key="1">
    <source>
        <dbReference type="SAM" id="MobiDB-lite"/>
    </source>
</evidence>
<dbReference type="Gene3D" id="1.10.287.210">
    <property type="match status" value="1"/>
</dbReference>
<proteinExistence type="predicted"/>
<keyword evidence="2" id="KW-0812">Transmembrane</keyword>
<dbReference type="Ensembl" id="ENSTGUT00000045705.1">
    <property type="protein sequence ID" value="ENSTGUP00000021328.1"/>
    <property type="gene ID" value="ENSTGUG00000022551.1"/>
</dbReference>
<feature type="transmembrane region" description="Helical" evidence="2">
    <location>
        <begin position="584"/>
        <end position="610"/>
    </location>
</feature>
<dbReference type="InParanoid" id="A0A674GES7"/>